<accession>A0AAW1IWW2</accession>
<evidence type="ECO:0000256" key="3">
    <source>
        <dbReference type="ARBA" id="ARBA00022490"/>
    </source>
</evidence>
<evidence type="ECO:0000256" key="8">
    <source>
        <dbReference type="ARBA" id="ARBA00052011"/>
    </source>
</evidence>
<dbReference type="Pfam" id="PF22562">
    <property type="entry name" value="UBA_7"/>
    <property type="match status" value="1"/>
</dbReference>
<evidence type="ECO:0000259" key="13">
    <source>
        <dbReference type="PROSITE" id="PS50002"/>
    </source>
</evidence>
<dbReference type="GO" id="GO:0003993">
    <property type="term" value="F:acid phosphatase activity"/>
    <property type="evidence" value="ECO:0007669"/>
    <property type="project" value="UniProtKB-ARBA"/>
</dbReference>
<dbReference type="SUPFAM" id="SSF46934">
    <property type="entry name" value="UBA-like"/>
    <property type="match status" value="1"/>
</dbReference>
<dbReference type="GO" id="GO:0005829">
    <property type="term" value="C:cytosol"/>
    <property type="evidence" value="ECO:0007669"/>
    <property type="project" value="UniProtKB-SubCell"/>
</dbReference>
<dbReference type="GO" id="GO:0004721">
    <property type="term" value="F:phosphoprotein phosphatase activity"/>
    <property type="evidence" value="ECO:0007669"/>
    <property type="project" value="UniProtKB-KW"/>
</dbReference>
<evidence type="ECO:0000256" key="6">
    <source>
        <dbReference type="ARBA" id="ARBA00050567"/>
    </source>
</evidence>
<evidence type="ECO:0000313" key="16">
    <source>
        <dbReference type="Proteomes" id="UP001458880"/>
    </source>
</evidence>
<dbReference type="Gene3D" id="3.90.1140.10">
    <property type="entry name" value="Cyclic phosphodiesterase"/>
    <property type="match status" value="1"/>
</dbReference>
<dbReference type="Pfam" id="PF14604">
    <property type="entry name" value="SH3_9"/>
    <property type="match status" value="1"/>
</dbReference>
<feature type="compositionally biased region" description="Low complexity" evidence="12">
    <location>
        <begin position="366"/>
        <end position="375"/>
    </location>
</feature>
<dbReference type="Gene3D" id="3.40.50.1240">
    <property type="entry name" value="Phosphoglycerate mutase-like"/>
    <property type="match status" value="1"/>
</dbReference>
<evidence type="ECO:0000256" key="10">
    <source>
        <dbReference type="ARBA" id="ARBA00083868"/>
    </source>
</evidence>
<dbReference type="SMART" id="SM00165">
    <property type="entry name" value="UBA"/>
    <property type="match status" value="1"/>
</dbReference>
<dbReference type="InterPro" id="IPR009060">
    <property type="entry name" value="UBA-like_sf"/>
</dbReference>
<dbReference type="InterPro" id="IPR015940">
    <property type="entry name" value="UBA"/>
</dbReference>
<dbReference type="Pfam" id="PF00300">
    <property type="entry name" value="His_Phos_1"/>
    <property type="match status" value="1"/>
</dbReference>
<evidence type="ECO:0000256" key="11">
    <source>
        <dbReference type="PROSITE-ProRule" id="PRU00192"/>
    </source>
</evidence>
<organism evidence="15 16">
    <name type="scientific">Popillia japonica</name>
    <name type="common">Japanese beetle</name>
    <dbReference type="NCBI Taxonomy" id="7064"/>
    <lineage>
        <taxon>Eukaryota</taxon>
        <taxon>Metazoa</taxon>
        <taxon>Ecdysozoa</taxon>
        <taxon>Arthropoda</taxon>
        <taxon>Hexapoda</taxon>
        <taxon>Insecta</taxon>
        <taxon>Pterygota</taxon>
        <taxon>Neoptera</taxon>
        <taxon>Endopterygota</taxon>
        <taxon>Coleoptera</taxon>
        <taxon>Polyphaga</taxon>
        <taxon>Scarabaeiformia</taxon>
        <taxon>Scarabaeidae</taxon>
        <taxon>Rutelinae</taxon>
        <taxon>Popillia</taxon>
    </lineage>
</organism>
<dbReference type="CDD" id="cd14301">
    <property type="entry name" value="UBA_UBS3B"/>
    <property type="match status" value="1"/>
</dbReference>
<dbReference type="CDD" id="cd07067">
    <property type="entry name" value="HP_PGM_like"/>
    <property type="match status" value="1"/>
</dbReference>
<feature type="region of interest" description="Disordered" evidence="12">
    <location>
        <begin position="349"/>
        <end position="388"/>
    </location>
</feature>
<evidence type="ECO:0000256" key="12">
    <source>
        <dbReference type="SAM" id="MobiDB-lite"/>
    </source>
</evidence>
<keyword evidence="16" id="KW-1185">Reference proteome</keyword>
<protein>
    <recommendedName>
        <fullName evidence="9">Ecdysteroid-phosphate phosphatase</fullName>
    </recommendedName>
    <alternativeName>
        <fullName evidence="10">Protein UBASH3A homolog</fullName>
    </alternativeName>
</protein>
<feature type="domain" description="SH3" evidence="13">
    <location>
        <begin position="269"/>
        <end position="334"/>
    </location>
</feature>
<name>A0AAW1IWW2_POPJA</name>
<dbReference type="FunFam" id="3.40.50.1240:FF:000032">
    <property type="entry name" value="Blast:Protein UBASH3A homolog"/>
    <property type="match status" value="1"/>
</dbReference>
<reference evidence="15 16" key="1">
    <citation type="journal article" date="2024" name="BMC Genomics">
        <title>De novo assembly and annotation of Popillia japonica's genome with initial clues to its potential as an invasive pest.</title>
        <authorList>
            <person name="Cucini C."/>
            <person name="Boschi S."/>
            <person name="Funari R."/>
            <person name="Cardaioli E."/>
            <person name="Iannotti N."/>
            <person name="Marturano G."/>
            <person name="Paoli F."/>
            <person name="Bruttini M."/>
            <person name="Carapelli A."/>
            <person name="Frati F."/>
            <person name="Nardi F."/>
        </authorList>
    </citation>
    <scope>NUCLEOTIDE SEQUENCE [LARGE SCALE GENOMIC DNA]</scope>
    <source>
        <strain evidence="15">DMR45628</strain>
    </source>
</reference>
<dbReference type="InterPro" id="IPR013078">
    <property type="entry name" value="His_Pase_superF_clade-1"/>
</dbReference>
<dbReference type="Proteomes" id="UP001458880">
    <property type="component" value="Unassembled WGS sequence"/>
</dbReference>
<dbReference type="PANTHER" id="PTHR16469:SF27">
    <property type="entry name" value="UBIQUITIN-ASSOCIATED AND SH3 DOMAIN-CONTAINING BA-RELATED"/>
    <property type="match status" value="1"/>
</dbReference>
<keyword evidence="2 11" id="KW-0728">SH3 domain</keyword>
<evidence type="ECO:0000256" key="5">
    <source>
        <dbReference type="ARBA" id="ARBA00022912"/>
    </source>
</evidence>
<sequence length="704" mass="79514">MATATLPPRRNPTPTKISKQHLTPLQILLQMGFPKHRAEKALAATGNRGVQLASDWLLAHVNDPLLDDTSPREYILYACPTGEFLEQLQNFWDKSLEICGWNGAHNFTPHITLVSFFKAPDEDALHLAQTLKSVMERQGAILNESLKLETYTSPNFMGFFVTEEHADYLKRIAMQYVKEVSNAIISDTYEHFDALTACFPWCTTTTARCIPRGSRSISLEPHVKSLHLTLAYQFPSNQYSPLKALVDALDPNSSSTWELRLYSRDSRVNGKQIHKVIHPYTPIECDELELHSGDYVYISGEALSNSPDGWVEGTSWLTGLTGLLPESYTERTAESDAWTLHRKVSLNSATGGSGDAKTVQKPNQQHSTTFHNNSHNSHKNYSDNNDPDEITKILKQLDVDPSKADDPNLFDGITEKMEDNIYKEAGGSIAESTLESGEKPEEFFRQKLYIMRHGERVDFTFGSWIPYCFDDKGNYLRKDLNMPSTLPTRSTGPVAYIKDSPLTNIGTLQATLVGEALKQSDITIEYAYCSPSFRCLQTCDGVLAGLGIKDTLKIRIEPGLFEWLIWYPESLPVWFSDDELISFGYNIDKEYEPIISKEVLSERHESCELFYSRSAFVTRKILEISMNGNILFVGHAATLDVCSRDLLGKKPRTAADFSKVLQKVPYCSLMALEKCEENTWNFTEPPVPPITHSNNQRFDWKVIQ</sequence>
<evidence type="ECO:0000313" key="15">
    <source>
        <dbReference type="EMBL" id="KAK9694374.1"/>
    </source>
</evidence>
<evidence type="ECO:0000256" key="4">
    <source>
        <dbReference type="ARBA" id="ARBA00022801"/>
    </source>
</evidence>
<keyword evidence="5" id="KW-0904">Protein phosphatase</keyword>
<dbReference type="SUPFAM" id="SSF50044">
    <property type="entry name" value="SH3-domain"/>
    <property type="match status" value="1"/>
</dbReference>
<dbReference type="InterPro" id="IPR029033">
    <property type="entry name" value="His_PPase_superfam"/>
</dbReference>
<dbReference type="Gene3D" id="2.30.30.40">
    <property type="entry name" value="SH3 Domains"/>
    <property type="match status" value="1"/>
</dbReference>
<dbReference type="PROSITE" id="PS50002">
    <property type="entry name" value="SH3"/>
    <property type="match status" value="1"/>
</dbReference>
<comment type="catalytic activity">
    <reaction evidence="7">
        <text>2-deoxyecdysone 22-phosphate + H2O = 2-deoxyecdysone + phosphate</text>
        <dbReference type="Rhea" id="RHEA:63584"/>
        <dbReference type="ChEBI" id="CHEBI:15377"/>
        <dbReference type="ChEBI" id="CHEBI:19566"/>
        <dbReference type="ChEBI" id="CHEBI:43474"/>
        <dbReference type="ChEBI" id="CHEBI:147386"/>
    </reaction>
</comment>
<comment type="subcellular location">
    <subcellularLocation>
        <location evidence="1">Cytoplasm</location>
        <location evidence="1">Cytosol</location>
    </subcellularLocation>
</comment>
<dbReference type="CDD" id="cd11791">
    <property type="entry name" value="SH3_UBASH3"/>
    <property type="match status" value="1"/>
</dbReference>
<dbReference type="AlphaFoldDB" id="A0AAW1IWW2"/>
<evidence type="ECO:0000256" key="1">
    <source>
        <dbReference type="ARBA" id="ARBA00004514"/>
    </source>
</evidence>
<comment type="catalytic activity">
    <reaction evidence="8">
        <text>ecdysone 22-phosphate + H2O = ecdysone + phosphate</text>
        <dbReference type="Rhea" id="RHEA:63576"/>
        <dbReference type="ChEBI" id="CHEBI:15377"/>
        <dbReference type="ChEBI" id="CHEBI:16688"/>
        <dbReference type="ChEBI" id="CHEBI:43474"/>
        <dbReference type="ChEBI" id="CHEBI:147380"/>
    </reaction>
</comment>
<dbReference type="InterPro" id="IPR051710">
    <property type="entry name" value="Phosphatase_SH3-domain"/>
</dbReference>
<dbReference type="InterPro" id="IPR001452">
    <property type="entry name" value="SH3_domain"/>
</dbReference>
<evidence type="ECO:0000256" key="7">
    <source>
        <dbReference type="ARBA" id="ARBA00051991"/>
    </source>
</evidence>
<comment type="catalytic activity">
    <reaction evidence="6">
        <text>20-hydroxyecdysone 22-phosphate + H2O = 20-hydroxyecdysone + phosphate</text>
        <dbReference type="Rhea" id="RHEA:63580"/>
        <dbReference type="ChEBI" id="CHEBI:15377"/>
        <dbReference type="ChEBI" id="CHEBI:16587"/>
        <dbReference type="ChEBI" id="CHEBI:43474"/>
        <dbReference type="ChEBI" id="CHEBI:147382"/>
    </reaction>
</comment>
<dbReference type="Gene3D" id="1.10.8.10">
    <property type="entry name" value="DNA helicase RuvA subunit, C-terminal domain"/>
    <property type="match status" value="1"/>
</dbReference>
<dbReference type="EMBL" id="JASPKY010000515">
    <property type="protein sequence ID" value="KAK9694374.1"/>
    <property type="molecule type" value="Genomic_DNA"/>
</dbReference>
<dbReference type="PROSITE" id="PS50030">
    <property type="entry name" value="UBA"/>
    <property type="match status" value="1"/>
</dbReference>
<dbReference type="SMART" id="SM00326">
    <property type="entry name" value="SH3"/>
    <property type="match status" value="1"/>
</dbReference>
<dbReference type="PANTHER" id="PTHR16469">
    <property type="entry name" value="UBIQUITIN-ASSOCIATED AND SH3 DOMAIN-CONTAINING BA-RELATED"/>
    <property type="match status" value="1"/>
</dbReference>
<gene>
    <name evidence="15" type="ORF">QE152_g33589</name>
</gene>
<evidence type="ECO:0000256" key="9">
    <source>
        <dbReference type="ARBA" id="ARBA00074288"/>
    </source>
</evidence>
<evidence type="ECO:0000256" key="2">
    <source>
        <dbReference type="ARBA" id="ARBA00022443"/>
    </source>
</evidence>
<dbReference type="SUPFAM" id="SSF53254">
    <property type="entry name" value="Phosphoglycerate mutase-like"/>
    <property type="match status" value="1"/>
</dbReference>
<dbReference type="InterPro" id="IPR036028">
    <property type="entry name" value="SH3-like_dom_sf"/>
</dbReference>
<dbReference type="FunFam" id="1.10.8.10:FF:000053">
    <property type="entry name" value="Ubiquitin-associated and SH3 domain-containing, A"/>
    <property type="match status" value="1"/>
</dbReference>
<keyword evidence="4" id="KW-0378">Hydrolase</keyword>
<proteinExistence type="predicted"/>
<evidence type="ECO:0000259" key="14">
    <source>
        <dbReference type="PROSITE" id="PS50030"/>
    </source>
</evidence>
<dbReference type="GO" id="GO:0102531">
    <property type="term" value="F:ecdysteroid-phosphate phosphatase activity"/>
    <property type="evidence" value="ECO:0007669"/>
    <property type="project" value="UniProtKB-ARBA"/>
</dbReference>
<feature type="domain" description="UBA" evidence="14">
    <location>
        <begin position="16"/>
        <end position="60"/>
    </location>
</feature>
<keyword evidence="3" id="KW-0963">Cytoplasm</keyword>
<comment type="caution">
    <text evidence="15">The sequence shown here is derived from an EMBL/GenBank/DDBJ whole genome shotgun (WGS) entry which is preliminary data.</text>
</comment>